<dbReference type="GO" id="GO:0008654">
    <property type="term" value="P:phospholipid biosynthetic process"/>
    <property type="evidence" value="ECO:0007669"/>
    <property type="project" value="TreeGrafter"/>
</dbReference>
<organism evidence="2 3">
    <name type="scientific">Cylicostephanus goldi</name>
    <name type="common">Nematode worm</name>
    <dbReference type="NCBI Taxonomy" id="71465"/>
    <lineage>
        <taxon>Eukaryota</taxon>
        <taxon>Metazoa</taxon>
        <taxon>Ecdysozoa</taxon>
        <taxon>Nematoda</taxon>
        <taxon>Chromadorea</taxon>
        <taxon>Rhabditida</taxon>
        <taxon>Rhabditina</taxon>
        <taxon>Rhabditomorpha</taxon>
        <taxon>Strongyloidea</taxon>
        <taxon>Strongylidae</taxon>
        <taxon>Cylicostephanus</taxon>
    </lineage>
</organism>
<accession>A0A3P7M0A0</accession>
<dbReference type="EMBL" id="UYRV01106708">
    <property type="protein sequence ID" value="VDN22694.1"/>
    <property type="molecule type" value="Genomic_DNA"/>
</dbReference>
<protein>
    <recommendedName>
        <fullName evidence="1">Phospholipid/glycerol acyltransferase domain-containing protein</fullName>
    </recommendedName>
</protein>
<dbReference type="GO" id="GO:0006072">
    <property type="term" value="P:glycerol-3-phosphate metabolic process"/>
    <property type="evidence" value="ECO:0007669"/>
    <property type="project" value="TreeGrafter"/>
</dbReference>
<dbReference type="InterPro" id="IPR022284">
    <property type="entry name" value="GPAT/DHAPAT"/>
</dbReference>
<gene>
    <name evidence="2" type="ORF">CGOC_LOCUS9372</name>
</gene>
<proteinExistence type="predicted"/>
<dbReference type="PANTHER" id="PTHR12563:SF23">
    <property type="entry name" value="BCDNA.GH07066"/>
    <property type="match status" value="1"/>
</dbReference>
<dbReference type="Pfam" id="PF01553">
    <property type="entry name" value="Acyltransferase"/>
    <property type="match status" value="1"/>
</dbReference>
<dbReference type="GO" id="GO:0004366">
    <property type="term" value="F:glycerol-3-phosphate O-acyltransferase activity"/>
    <property type="evidence" value="ECO:0007669"/>
    <property type="project" value="TreeGrafter"/>
</dbReference>
<evidence type="ECO:0000313" key="2">
    <source>
        <dbReference type="EMBL" id="VDN22694.1"/>
    </source>
</evidence>
<keyword evidence="3" id="KW-1185">Reference proteome</keyword>
<dbReference type="GO" id="GO:0006631">
    <property type="term" value="P:fatty acid metabolic process"/>
    <property type="evidence" value="ECO:0007669"/>
    <property type="project" value="TreeGrafter"/>
</dbReference>
<dbReference type="GO" id="GO:0019432">
    <property type="term" value="P:triglyceride biosynthetic process"/>
    <property type="evidence" value="ECO:0007669"/>
    <property type="project" value="TreeGrafter"/>
</dbReference>
<name>A0A3P7M0A0_CYLGO</name>
<dbReference type="SUPFAM" id="SSF69593">
    <property type="entry name" value="Glycerol-3-phosphate (1)-acyltransferase"/>
    <property type="match status" value="1"/>
</dbReference>
<dbReference type="InterPro" id="IPR002123">
    <property type="entry name" value="Plipid/glycerol_acylTrfase"/>
</dbReference>
<dbReference type="Proteomes" id="UP000271889">
    <property type="component" value="Unassembled WGS sequence"/>
</dbReference>
<reference evidence="2 3" key="1">
    <citation type="submission" date="2018-11" db="EMBL/GenBank/DDBJ databases">
        <authorList>
            <consortium name="Pathogen Informatics"/>
        </authorList>
    </citation>
    <scope>NUCLEOTIDE SEQUENCE [LARGE SCALE GENOMIC DNA]</scope>
</reference>
<dbReference type="AlphaFoldDB" id="A0A3P7M0A0"/>
<dbReference type="PANTHER" id="PTHR12563">
    <property type="entry name" value="GLYCEROL-3-PHOSPHATE ACYLTRANSFERASE"/>
    <property type="match status" value="1"/>
</dbReference>
<dbReference type="OrthoDB" id="5962536at2759"/>
<dbReference type="GO" id="GO:0031966">
    <property type="term" value="C:mitochondrial membrane"/>
    <property type="evidence" value="ECO:0007669"/>
    <property type="project" value="TreeGrafter"/>
</dbReference>
<sequence>MFQFGGIPYPVLPGAKPPSPWFADLRYTFATPLPHSYPNVYDEVIKSDRVDSAIEVEEVRTPDVSVYKIKRKVKKFYYEIRATLSRFICKICGYVLYKVFRRLMTRLLVCPQQMERLVEAEKVTSVFYDGFDLTHHLQTGIPLVYLPLHRSHLDYLLITWASWLLRATGAFFIHRRVDEHDETGKDAIYRAVLHSYIEQVLKKGMCIEFFLEGTRLVLLSLLLYNGPT</sequence>
<feature type="domain" description="Phospholipid/glycerol acyltransferase" evidence="1">
    <location>
        <begin position="159"/>
        <end position="216"/>
    </location>
</feature>
<evidence type="ECO:0000259" key="1">
    <source>
        <dbReference type="Pfam" id="PF01553"/>
    </source>
</evidence>
<evidence type="ECO:0000313" key="3">
    <source>
        <dbReference type="Proteomes" id="UP000271889"/>
    </source>
</evidence>